<gene>
    <name evidence="1" type="ORF">HEB94_005294</name>
</gene>
<reference evidence="1" key="1">
    <citation type="submission" date="2020-10" db="EMBL/GenBank/DDBJ databases">
        <title>Sequencing the genomes of 1000 actinobacteria strains.</title>
        <authorList>
            <person name="Klenk H.-P."/>
        </authorList>
    </citation>
    <scope>NUCLEOTIDE SEQUENCE</scope>
    <source>
        <strain evidence="1">DSM 45354</strain>
    </source>
</reference>
<dbReference type="GO" id="GO:0019748">
    <property type="term" value="P:secondary metabolic process"/>
    <property type="evidence" value="ECO:0007669"/>
    <property type="project" value="InterPro"/>
</dbReference>
<evidence type="ECO:0000313" key="1">
    <source>
        <dbReference type="EMBL" id="MBE1608446.1"/>
    </source>
</evidence>
<dbReference type="InterPro" id="IPR006748">
    <property type="entry name" value="NH2Glyco/OHUrea_AB-resist_kin"/>
</dbReference>
<comment type="caution">
    <text evidence="1">The sequence shown here is derived from an EMBL/GenBank/DDBJ whole genome shotgun (WGS) entry which is preliminary data.</text>
</comment>
<dbReference type="Proteomes" id="UP000638648">
    <property type="component" value="Unassembled WGS sequence"/>
</dbReference>
<proteinExistence type="predicted"/>
<evidence type="ECO:0000313" key="2">
    <source>
        <dbReference type="Proteomes" id="UP000638648"/>
    </source>
</evidence>
<dbReference type="InterPro" id="IPR011009">
    <property type="entry name" value="Kinase-like_dom_sf"/>
</dbReference>
<name>A0A927RKP2_9ACTN</name>
<dbReference type="GO" id="GO:0016773">
    <property type="term" value="F:phosphotransferase activity, alcohol group as acceptor"/>
    <property type="evidence" value="ECO:0007669"/>
    <property type="project" value="InterPro"/>
</dbReference>
<accession>A0A927RKP2</accession>
<dbReference type="AlphaFoldDB" id="A0A927RKP2"/>
<sequence length="246" mass="26970">MPTTVELGTLPAGARAAEADALQEWAGDGAVQLVEHDPETGAMLVERCEPGATLDLLDDPDDADRVAAGILDRLHRPCPPGPPFDRLTDRAVQLADALPARFEVAGAPFDQWLLDTAVDLLGWLSRSGPAEVLLHGDFHLDNILSSKREPWLAIDPLPMVGDPAYDAVQYLLFRKGDLADPRTEWARAIARFCARLDLDPERVKAWTFARLVSDALAAYTEGIPLPDLEAHQGDLWSARLVHHLRE</sequence>
<dbReference type="Gene3D" id="3.90.1200.10">
    <property type="match status" value="1"/>
</dbReference>
<dbReference type="SUPFAM" id="SSF56112">
    <property type="entry name" value="Protein kinase-like (PK-like)"/>
    <property type="match status" value="1"/>
</dbReference>
<organism evidence="1 2">
    <name type="scientific">Actinopolymorpha pittospori</name>
    <dbReference type="NCBI Taxonomy" id="648752"/>
    <lineage>
        <taxon>Bacteria</taxon>
        <taxon>Bacillati</taxon>
        <taxon>Actinomycetota</taxon>
        <taxon>Actinomycetes</taxon>
        <taxon>Propionibacteriales</taxon>
        <taxon>Actinopolymorphaceae</taxon>
        <taxon>Actinopolymorpha</taxon>
    </lineage>
</organism>
<keyword evidence="2" id="KW-1185">Reference proteome</keyword>
<dbReference type="Pfam" id="PF04655">
    <property type="entry name" value="APH_6_hur"/>
    <property type="match status" value="1"/>
</dbReference>
<dbReference type="EMBL" id="JADBEM010000001">
    <property type="protein sequence ID" value="MBE1608446.1"/>
    <property type="molecule type" value="Genomic_DNA"/>
</dbReference>
<protein>
    <submittedName>
        <fullName evidence="1">Streptomycin 6-kinase</fullName>
    </submittedName>
</protein>